<dbReference type="SUPFAM" id="SSF54001">
    <property type="entry name" value="Cysteine proteinases"/>
    <property type="match status" value="1"/>
</dbReference>
<dbReference type="InParanoid" id="A0A7M7T1N3"/>
<dbReference type="PANTHER" id="PTHR11786:SF0">
    <property type="entry name" value="ARYLAMINE N-ACETYLTRANSFERASE 4-RELATED"/>
    <property type="match status" value="1"/>
</dbReference>
<dbReference type="AlphaFoldDB" id="A0A7M7T1N3"/>
<proteinExistence type="inferred from homology"/>
<organism evidence="3 4">
    <name type="scientific">Strongylocentrotus purpuratus</name>
    <name type="common">Purple sea urchin</name>
    <dbReference type="NCBI Taxonomy" id="7668"/>
    <lineage>
        <taxon>Eukaryota</taxon>
        <taxon>Metazoa</taxon>
        <taxon>Echinodermata</taxon>
        <taxon>Eleutherozoa</taxon>
        <taxon>Echinozoa</taxon>
        <taxon>Echinoidea</taxon>
        <taxon>Euechinoidea</taxon>
        <taxon>Echinacea</taxon>
        <taxon>Camarodonta</taxon>
        <taxon>Echinidea</taxon>
        <taxon>Strongylocentrotidae</taxon>
        <taxon>Strongylocentrotus</taxon>
    </lineage>
</organism>
<dbReference type="InterPro" id="IPR001447">
    <property type="entry name" value="Arylamine_N-AcTrfase"/>
</dbReference>
<dbReference type="EC" id="2.3.1.5" evidence="2"/>
<evidence type="ECO:0000256" key="1">
    <source>
        <dbReference type="ARBA" id="ARBA00006547"/>
    </source>
</evidence>
<dbReference type="Pfam" id="PF00797">
    <property type="entry name" value="Acetyltransf_2"/>
    <property type="match status" value="1"/>
</dbReference>
<reference evidence="3" key="2">
    <citation type="submission" date="2021-01" db="UniProtKB">
        <authorList>
            <consortium name="EnsemblMetazoa"/>
        </authorList>
    </citation>
    <scope>IDENTIFICATION</scope>
</reference>
<evidence type="ECO:0000256" key="2">
    <source>
        <dbReference type="ARBA" id="ARBA00012701"/>
    </source>
</evidence>
<dbReference type="InterPro" id="IPR038765">
    <property type="entry name" value="Papain-like_cys_pep_sf"/>
</dbReference>
<dbReference type="GO" id="GO:0004060">
    <property type="term" value="F:arylamine N-acetyltransferase activity"/>
    <property type="evidence" value="ECO:0007669"/>
    <property type="project" value="UniProtKB-EC"/>
</dbReference>
<dbReference type="KEGG" id="spu:115918814"/>
<dbReference type="InterPro" id="IPR053710">
    <property type="entry name" value="Arylamine_NAT_domain_sf"/>
</dbReference>
<dbReference type="EnsemblMetazoa" id="XM_030991466">
    <property type="protein sequence ID" value="XP_030847326"/>
    <property type="gene ID" value="LOC115918814"/>
</dbReference>
<dbReference type="Gene3D" id="3.30.2140.20">
    <property type="match status" value="1"/>
</dbReference>
<evidence type="ECO:0000313" key="3">
    <source>
        <dbReference type="EnsemblMetazoa" id="XP_030847326"/>
    </source>
</evidence>
<dbReference type="PANTHER" id="PTHR11786">
    <property type="entry name" value="N-HYDROXYARYLAMINE O-ACETYLTRANSFERASE"/>
    <property type="match status" value="1"/>
</dbReference>
<dbReference type="OMA" id="CHRRIPF"/>
<sequence>MSDEVSMTTDEALIFLRDVLGMETTKDQIHNNRIAFLDELTMAWIHHIPFQSIRAISVPHPERHLPSFAEIKKDLFSKIGGLCYDHSLSTLAVLRALGFDVSLVTCDVSFQDSHALVLVHNASSQGSIHMVDVGTGYPTFKAIPFDFELVSPEYHHSYLRYRFIREGDLIIRQHHADTDPRASLWPDRVKDGWYSFIYIHYDKPQKISYFDRVMTTLYTEKLSTPPYLTSPRCMTWPKGRFICIKDTTLLVEKEEGRVEKSYLKSLDDIVAAYKNYFPQFPEEIVKAAMNDAWVDLDFSKILPATGHA</sequence>
<evidence type="ECO:0000313" key="4">
    <source>
        <dbReference type="Proteomes" id="UP000007110"/>
    </source>
</evidence>
<dbReference type="OrthoDB" id="10260017at2759"/>
<dbReference type="RefSeq" id="XP_030847326.1">
    <property type="nucleotide sequence ID" value="XM_030991466.1"/>
</dbReference>
<protein>
    <recommendedName>
        <fullName evidence="2">arylamine N-acetyltransferase</fullName>
        <ecNumber evidence="2">2.3.1.5</ecNumber>
    </recommendedName>
</protein>
<name>A0A7M7T1N3_STRPU</name>
<reference evidence="4" key="1">
    <citation type="submission" date="2015-02" db="EMBL/GenBank/DDBJ databases">
        <title>Genome sequencing for Strongylocentrotus purpuratus.</title>
        <authorList>
            <person name="Murali S."/>
            <person name="Liu Y."/>
            <person name="Vee V."/>
            <person name="English A."/>
            <person name="Wang M."/>
            <person name="Skinner E."/>
            <person name="Han Y."/>
            <person name="Muzny D.M."/>
            <person name="Worley K.C."/>
            <person name="Gibbs R.A."/>
        </authorList>
    </citation>
    <scope>NUCLEOTIDE SEQUENCE</scope>
</reference>
<keyword evidence="4" id="KW-1185">Reference proteome</keyword>
<comment type="similarity">
    <text evidence="1">Belongs to the arylamine N-acetyltransferase family.</text>
</comment>
<dbReference type="Proteomes" id="UP000007110">
    <property type="component" value="Unassembled WGS sequence"/>
</dbReference>
<accession>A0A7M7T1N3</accession>
<dbReference type="GeneID" id="115918814"/>